<evidence type="ECO:0000313" key="3">
    <source>
        <dbReference type="EnsemblFungi" id="MAPG_10435T0"/>
    </source>
</evidence>
<dbReference type="PANTHER" id="PTHR37490">
    <property type="entry name" value="EXPRESSED PROTEIN"/>
    <property type="match status" value="1"/>
</dbReference>
<accession>A0A0C4ECK6</accession>
<dbReference type="VEuPathDB" id="FungiDB:MAPG_10435"/>
<sequence length="410" mass="47202">MRLLRGKSVPGLRFIPMVCFSCRFMPPRALKIILRVAAIITILSVAIVLYLRRICLLGGYPGIYGGTCWRDRAYASAEVETYDRSLPNPVPTVHFVVATTRKEWLLRETNWLTETNLASLLGLPADKVALKRYVADDPKAEYHPVTNKGHETSAYLTYLSSHYDKLPDVAIFMHASEFPWHTELMMLGSMSYVLRRMDLNHVLKYGYTNLRVSWMSGCPDWINTTISAKDSHKKEEPLVKQAWIDNFAPKGAAHRSAPEILGVPCCNQFAVTRAAMLRNKKAQYDRSLEWLRTTPLDDTLSGRVWEHMFHYMFTGKAVECPLERKTYCSLYRICLDQDDWRTYAAAVEEDLELRLSLVSPYAVVWRPWWGWHFTRRLETLGNTIIRLRHKGLVQGKHAEALTNIGDIYVE</sequence>
<dbReference type="eggNOG" id="ENOG502RFUM">
    <property type="taxonomic scope" value="Eukaryota"/>
</dbReference>
<evidence type="ECO:0000313" key="4">
    <source>
        <dbReference type="Proteomes" id="UP000011715"/>
    </source>
</evidence>
<dbReference type="EnsemblFungi" id="MAPG_10435T0">
    <property type="protein sequence ID" value="MAPG_10435T0"/>
    <property type="gene ID" value="MAPG_10435"/>
</dbReference>
<reference evidence="2" key="2">
    <citation type="submission" date="2010-05" db="EMBL/GenBank/DDBJ databases">
        <title>The Genome Sequence of Magnaporthe poae strain ATCC 64411.</title>
        <authorList>
            <consortium name="The Broad Institute Genome Sequencing Platform"/>
            <consortium name="Broad Institute Genome Sequencing Center for Infectious Disease"/>
            <person name="Ma L.-J."/>
            <person name="Dead R."/>
            <person name="Young S."/>
            <person name="Zeng Q."/>
            <person name="Koehrsen M."/>
            <person name="Alvarado L."/>
            <person name="Berlin A."/>
            <person name="Chapman S.B."/>
            <person name="Chen Z."/>
            <person name="Freedman E."/>
            <person name="Gellesch M."/>
            <person name="Goldberg J."/>
            <person name="Griggs A."/>
            <person name="Gujja S."/>
            <person name="Heilman E.R."/>
            <person name="Heiman D."/>
            <person name="Hepburn T."/>
            <person name="Howarth C."/>
            <person name="Jen D."/>
            <person name="Larson L."/>
            <person name="Mehta T."/>
            <person name="Neiman D."/>
            <person name="Pearson M."/>
            <person name="Roberts A."/>
            <person name="Saif S."/>
            <person name="Shea T."/>
            <person name="Shenoy N."/>
            <person name="Sisk P."/>
            <person name="Stolte C."/>
            <person name="Sykes S."/>
            <person name="Walk T."/>
            <person name="White J."/>
            <person name="Yandava C."/>
            <person name="Haas B."/>
            <person name="Nusbaum C."/>
            <person name="Birren B."/>
        </authorList>
    </citation>
    <scope>NUCLEOTIDE SEQUENCE</scope>
    <source>
        <strain evidence="2">ATCC 64411</strain>
    </source>
</reference>
<organism evidence="3 4">
    <name type="scientific">Magnaporthiopsis poae (strain ATCC 64411 / 73-15)</name>
    <name type="common">Kentucky bluegrass fungus</name>
    <name type="synonym">Magnaporthe poae</name>
    <dbReference type="NCBI Taxonomy" id="644358"/>
    <lineage>
        <taxon>Eukaryota</taxon>
        <taxon>Fungi</taxon>
        <taxon>Dikarya</taxon>
        <taxon>Ascomycota</taxon>
        <taxon>Pezizomycotina</taxon>
        <taxon>Sordariomycetes</taxon>
        <taxon>Sordariomycetidae</taxon>
        <taxon>Magnaporthales</taxon>
        <taxon>Magnaporthaceae</taxon>
        <taxon>Magnaporthiopsis</taxon>
    </lineage>
</organism>
<reference evidence="3" key="5">
    <citation type="submission" date="2015-06" db="UniProtKB">
        <authorList>
            <consortium name="EnsemblFungi"/>
        </authorList>
    </citation>
    <scope>IDENTIFICATION</scope>
    <source>
        <strain evidence="3">ATCC 64411</strain>
    </source>
</reference>
<keyword evidence="1" id="KW-1133">Transmembrane helix</keyword>
<reference evidence="3" key="4">
    <citation type="journal article" date="2015" name="G3 (Bethesda)">
        <title>Genome sequences of three phytopathogenic species of the Magnaporthaceae family of fungi.</title>
        <authorList>
            <person name="Okagaki L.H."/>
            <person name="Nunes C.C."/>
            <person name="Sailsbery J."/>
            <person name="Clay B."/>
            <person name="Brown D."/>
            <person name="John T."/>
            <person name="Oh Y."/>
            <person name="Young N."/>
            <person name="Fitzgerald M."/>
            <person name="Haas B.J."/>
            <person name="Zeng Q."/>
            <person name="Young S."/>
            <person name="Adiconis X."/>
            <person name="Fan L."/>
            <person name="Levin J.Z."/>
            <person name="Mitchell T.K."/>
            <person name="Okubara P.A."/>
            <person name="Farman M.L."/>
            <person name="Kohn L.M."/>
            <person name="Birren B."/>
            <person name="Ma L.-J."/>
            <person name="Dean R.A."/>
        </authorList>
    </citation>
    <scope>NUCLEOTIDE SEQUENCE</scope>
    <source>
        <strain evidence="3">ATCC 64411 / 73-15</strain>
    </source>
</reference>
<reference evidence="4" key="1">
    <citation type="submission" date="2010-05" db="EMBL/GenBank/DDBJ databases">
        <title>The genome sequence of Magnaporthe poae strain ATCC 64411.</title>
        <authorList>
            <person name="Ma L.-J."/>
            <person name="Dead R."/>
            <person name="Young S."/>
            <person name="Zeng Q."/>
            <person name="Koehrsen M."/>
            <person name="Alvarado L."/>
            <person name="Berlin A."/>
            <person name="Chapman S.B."/>
            <person name="Chen Z."/>
            <person name="Freedman E."/>
            <person name="Gellesch M."/>
            <person name="Goldberg J."/>
            <person name="Griggs A."/>
            <person name="Gujja S."/>
            <person name="Heilman E.R."/>
            <person name="Heiman D."/>
            <person name="Hepburn T."/>
            <person name="Howarth C."/>
            <person name="Jen D."/>
            <person name="Larson L."/>
            <person name="Mehta T."/>
            <person name="Neiman D."/>
            <person name="Pearson M."/>
            <person name="Roberts A."/>
            <person name="Saif S."/>
            <person name="Shea T."/>
            <person name="Shenoy N."/>
            <person name="Sisk P."/>
            <person name="Stolte C."/>
            <person name="Sykes S."/>
            <person name="Walk T."/>
            <person name="White J."/>
            <person name="Yandava C."/>
            <person name="Haas B."/>
            <person name="Nusbaum C."/>
            <person name="Birren B."/>
        </authorList>
    </citation>
    <scope>NUCLEOTIDE SEQUENCE [LARGE SCALE GENOMIC DNA]</scope>
    <source>
        <strain evidence="4">ATCC 64411 / 73-15</strain>
    </source>
</reference>
<reference evidence="2" key="3">
    <citation type="submission" date="2011-03" db="EMBL/GenBank/DDBJ databases">
        <title>Annotation of Magnaporthe poae ATCC 64411.</title>
        <authorList>
            <person name="Ma L.-J."/>
            <person name="Dead R."/>
            <person name="Young S.K."/>
            <person name="Zeng Q."/>
            <person name="Gargeya S."/>
            <person name="Fitzgerald M."/>
            <person name="Haas B."/>
            <person name="Abouelleil A."/>
            <person name="Alvarado L."/>
            <person name="Arachchi H.M."/>
            <person name="Berlin A."/>
            <person name="Brown A."/>
            <person name="Chapman S.B."/>
            <person name="Chen Z."/>
            <person name="Dunbar C."/>
            <person name="Freedman E."/>
            <person name="Gearin G."/>
            <person name="Gellesch M."/>
            <person name="Goldberg J."/>
            <person name="Griggs A."/>
            <person name="Gujja S."/>
            <person name="Heiman D."/>
            <person name="Howarth C."/>
            <person name="Larson L."/>
            <person name="Lui A."/>
            <person name="MacDonald P.J.P."/>
            <person name="Mehta T."/>
            <person name="Montmayeur A."/>
            <person name="Murphy C."/>
            <person name="Neiman D."/>
            <person name="Pearson M."/>
            <person name="Priest M."/>
            <person name="Roberts A."/>
            <person name="Saif S."/>
            <person name="Shea T."/>
            <person name="Shenoy N."/>
            <person name="Sisk P."/>
            <person name="Stolte C."/>
            <person name="Sykes S."/>
            <person name="Yandava C."/>
            <person name="Wortman J."/>
            <person name="Nusbaum C."/>
            <person name="Birren B."/>
        </authorList>
    </citation>
    <scope>NUCLEOTIDE SEQUENCE</scope>
    <source>
        <strain evidence="2">ATCC 64411</strain>
    </source>
</reference>
<keyword evidence="1" id="KW-0472">Membrane</keyword>
<gene>
    <name evidence="2" type="ORF">MAPG_10435</name>
</gene>
<dbReference type="STRING" id="644358.A0A0C4ECK6"/>
<keyword evidence="1" id="KW-0812">Transmembrane</keyword>
<keyword evidence="4" id="KW-1185">Reference proteome</keyword>
<dbReference type="OMA" id="WVENFAP"/>
<dbReference type="OrthoDB" id="426718at2759"/>
<dbReference type="Proteomes" id="UP000011715">
    <property type="component" value="Unassembled WGS sequence"/>
</dbReference>
<evidence type="ECO:0000313" key="2">
    <source>
        <dbReference type="EMBL" id="KLU90583.1"/>
    </source>
</evidence>
<dbReference type="EMBL" id="ADBL01002335">
    <property type="status" value="NOT_ANNOTATED_CDS"/>
    <property type="molecule type" value="Genomic_DNA"/>
</dbReference>
<protein>
    <submittedName>
        <fullName evidence="2 3">Uncharacterized protein</fullName>
    </submittedName>
</protein>
<dbReference type="EMBL" id="GL876975">
    <property type="protein sequence ID" value="KLU90583.1"/>
    <property type="molecule type" value="Genomic_DNA"/>
</dbReference>
<name>A0A0C4ECK6_MAGP6</name>
<proteinExistence type="predicted"/>
<dbReference type="AlphaFoldDB" id="A0A0C4ECK6"/>
<dbReference type="Pfam" id="PF11913">
    <property type="entry name" value="DUF3431"/>
    <property type="match status" value="1"/>
</dbReference>
<dbReference type="PANTHER" id="PTHR37490:SF3">
    <property type="entry name" value="DUF3431 DOMAIN CONTAINING PROTEIN"/>
    <property type="match status" value="1"/>
</dbReference>
<evidence type="ECO:0000256" key="1">
    <source>
        <dbReference type="SAM" id="Phobius"/>
    </source>
</evidence>
<dbReference type="InterPro" id="IPR021838">
    <property type="entry name" value="DUF3431"/>
</dbReference>
<feature type="transmembrane region" description="Helical" evidence="1">
    <location>
        <begin position="32"/>
        <end position="51"/>
    </location>
</feature>